<reference evidence="4" key="1">
    <citation type="submission" date="2020-03" db="EMBL/GenBank/DDBJ databases">
        <title>The deep terrestrial virosphere.</title>
        <authorList>
            <person name="Holmfeldt K."/>
            <person name="Nilsson E."/>
            <person name="Simone D."/>
            <person name="Lopez-Fernandez M."/>
            <person name="Wu X."/>
            <person name="de Brujin I."/>
            <person name="Lundin D."/>
            <person name="Andersson A."/>
            <person name="Bertilsson S."/>
            <person name="Dopson M."/>
        </authorList>
    </citation>
    <scope>NUCLEOTIDE SEQUENCE</scope>
    <source>
        <strain evidence="4">MM415A01300</strain>
    </source>
</reference>
<dbReference type="Pfam" id="PF09967">
    <property type="entry name" value="DUF2201"/>
    <property type="match status" value="1"/>
</dbReference>
<evidence type="ECO:0000259" key="2">
    <source>
        <dbReference type="Pfam" id="PF09967"/>
    </source>
</evidence>
<name>A0A6M3K4Z3_9ZZZZ</name>
<feature type="compositionally biased region" description="Basic and acidic residues" evidence="1">
    <location>
        <begin position="131"/>
        <end position="151"/>
    </location>
</feature>
<dbReference type="PANTHER" id="PTHR38730">
    <property type="entry name" value="SLL7028 PROTEIN"/>
    <property type="match status" value="1"/>
</dbReference>
<proteinExistence type="predicted"/>
<accession>A0A6M3K4Z3</accession>
<dbReference type="EMBL" id="MT142284">
    <property type="protein sequence ID" value="QJA77480.1"/>
    <property type="molecule type" value="Genomic_DNA"/>
</dbReference>
<dbReference type="InterPro" id="IPR018698">
    <property type="entry name" value="VWA-like_dom"/>
</dbReference>
<gene>
    <name evidence="4" type="ORF">MM415A01300_0025</name>
</gene>
<dbReference type="PANTHER" id="PTHR38730:SF1">
    <property type="entry name" value="SLL7028 PROTEIN"/>
    <property type="match status" value="1"/>
</dbReference>
<feature type="domain" description="Putative metallopeptidase" evidence="3">
    <location>
        <begin position="5"/>
        <end position="179"/>
    </location>
</feature>
<dbReference type="InterPro" id="IPR025154">
    <property type="entry name" value="Put_metallopeptidase_dom"/>
</dbReference>
<sequence>MNAKEKIEKSRTQFVLKERYFATVLMNLPAVEDKSCQTLWTNGRVVGYNPKWAESKSESELTFCNVHEMMHVTNRHHLRRGERDPQEWNICCDYSINPVVLSIGYKMPEGALFEKRFVGKTAEEIYVLRRQEKSEKEEEEKQKQKEEENGRNDSSSPGREESSENKTEEESQTDPSKPDDTKEEEGSETKQDSQSEPEEESEIENSDPGQCGEIRDMKNEDGSEMSEADRSAAEVMTKVMIAQAARVASQAGQMTEGLERIIGELQKPTQDWRAELSQYLQQYAKNDYTWMVPNRRYVHAGLYLPSMRNQELGNVFLVLDSSGSINDTLWNTFVGEMKSLMEMFNLTLTVIVCDNAIRDVRENISSEDICEIKPKGYGGTDFRPPFEWIEKNGFDPTLLIYFTDLDCSYFPADPGYPVVWASWGYEKAPFGHVIKLK</sequence>
<feature type="compositionally biased region" description="Acidic residues" evidence="1">
    <location>
        <begin position="195"/>
        <end position="205"/>
    </location>
</feature>
<evidence type="ECO:0000313" key="4">
    <source>
        <dbReference type="EMBL" id="QJA77480.1"/>
    </source>
</evidence>
<evidence type="ECO:0000259" key="3">
    <source>
        <dbReference type="Pfam" id="PF13203"/>
    </source>
</evidence>
<feature type="compositionally biased region" description="Basic and acidic residues" evidence="1">
    <location>
        <begin position="158"/>
        <end position="169"/>
    </location>
</feature>
<dbReference type="Pfam" id="PF13203">
    <property type="entry name" value="DUF2201_N"/>
    <property type="match status" value="2"/>
</dbReference>
<dbReference type="SUPFAM" id="SSF53300">
    <property type="entry name" value="vWA-like"/>
    <property type="match status" value="1"/>
</dbReference>
<evidence type="ECO:0008006" key="5">
    <source>
        <dbReference type="Google" id="ProtNLM"/>
    </source>
</evidence>
<protein>
    <recommendedName>
        <fullName evidence="5">Metallopeptidase domain-containing protein</fullName>
    </recommendedName>
</protein>
<feature type="domain" description="Putative metallopeptidase" evidence="3">
    <location>
        <begin position="182"/>
        <end position="308"/>
    </location>
</feature>
<evidence type="ECO:0000256" key="1">
    <source>
        <dbReference type="SAM" id="MobiDB-lite"/>
    </source>
</evidence>
<feature type="region of interest" description="Disordered" evidence="1">
    <location>
        <begin position="131"/>
        <end position="231"/>
    </location>
</feature>
<dbReference type="InterPro" id="IPR036465">
    <property type="entry name" value="vWFA_dom_sf"/>
</dbReference>
<dbReference type="AlphaFoldDB" id="A0A6M3K4Z3"/>
<feature type="compositionally biased region" description="Basic and acidic residues" evidence="1">
    <location>
        <begin position="213"/>
        <end position="231"/>
    </location>
</feature>
<organism evidence="4">
    <name type="scientific">viral metagenome</name>
    <dbReference type="NCBI Taxonomy" id="1070528"/>
    <lineage>
        <taxon>unclassified sequences</taxon>
        <taxon>metagenomes</taxon>
        <taxon>organismal metagenomes</taxon>
    </lineage>
</organism>
<feature type="domain" description="VWA-like" evidence="2">
    <location>
        <begin position="316"/>
        <end position="436"/>
    </location>
</feature>